<dbReference type="GO" id="GO:0030687">
    <property type="term" value="C:preribosome, large subunit precursor"/>
    <property type="evidence" value="ECO:0007669"/>
    <property type="project" value="TreeGrafter"/>
</dbReference>
<evidence type="ECO:0000256" key="4">
    <source>
        <dbReference type="ARBA" id="ARBA00017143"/>
    </source>
</evidence>
<feature type="compositionally biased region" description="Acidic residues" evidence="12">
    <location>
        <begin position="4659"/>
        <end position="4688"/>
    </location>
</feature>
<dbReference type="FunFam" id="3.40.50.300:FF:000712">
    <property type="entry name" value="Midasin"/>
    <property type="match status" value="1"/>
</dbReference>
<dbReference type="PROSITE" id="PS50234">
    <property type="entry name" value="VWFA"/>
    <property type="match status" value="1"/>
</dbReference>
<feature type="compositionally biased region" description="Low complexity" evidence="12">
    <location>
        <begin position="4473"/>
        <end position="4485"/>
    </location>
</feature>
<evidence type="ECO:0000256" key="3">
    <source>
        <dbReference type="ARBA" id="ARBA00007188"/>
    </source>
</evidence>
<reference evidence="14" key="2">
    <citation type="submission" date="2021-01" db="EMBL/GenBank/DDBJ databases">
        <authorList>
            <person name="Schikora-Tamarit M.A."/>
        </authorList>
    </citation>
    <scope>NUCLEOTIDE SEQUENCE</scope>
    <source>
        <strain evidence="14">CBS2887</strain>
    </source>
</reference>
<proteinExistence type="inferred from homology"/>
<protein>
    <recommendedName>
        <fullName evidence="4 10">Midasin</fullName>
    </recommendedName>
</protein>
<dbReference type="GO" id="GO:0005730">
    <property type="term" value="C:nucleolus"/>
    <property type="evidence" value="ECO:0007669"/>
    <property type="project" value="UniProtKB-SubCell"/>
</dbReference>
<dbReference type="CDD" id="cd00009">
    <property type="entry name" value="AAA"/>
    <property type="match status" value="2"/>
</dbReference>
<feature type="compositionally biased region" description="Acidic residues" evidence="12">
    <location>
        <begin position="4597"/>
        <end position="4608"/>
    </location>
</feature>
<dbReference type="Gene3D" id="3.40.50.410">
    <property type="entry name" value="von Willebrand factor, type A domain"/>
    <property type="match status" value="1"/>
</dbReference>
<organism evidence="14 15">
    <name type="scientific">Wickerhamomyces pijperi</name>
    <name type="common">Yeast</name>
    <name type="synonym">Pichia pijperi</name>
    <dbReference type="NCBI Taxonomy" id="599730"/>
    <lineage>
        <taxon>Eukaryota</taxon>
        <taxon>Fungi</taxon>
        <taxon>Dikarya</taxon>
        <taxon>Ascomycota</taxon>
        <taxon>Saccharomycotina</taxon>
        <taxon>Saccharomycetes</taxon>
        <taxon>Phaffomycetales</taxon>
        <taxon>Wickerhamomycetaceae</taxon>
        <taxon>Wickerhamomyces</taxon>
    </lineage>
</organism>
<dbReference type="InterPro" id="IPR012099">
    <property type="entry name" value="Midasin"/>
</dbReference>
<dbReference type="GO" id="GO:0000055">
    <property type="term" value="P:ribosomal large subunit export from nucleus"/>
    <property type="evidence" value="ECO:0007669"/>
    <property type="project" value="TreeGrafter"/>
</dbReference>
<evidence type="ECO:0000256" key="2">
    <source>
        <dbReference type="ARBA" id="ARBA00004642"/>
    </source>
</evidence>
<dbReference type="EMBL" id="JAEUBG010001747">
    <property type="protein sequence ID" value="KAH3685853.1"/>
    <property type="molecule type" value="Genomic_DNA"/>
</dbReference>
<dbReference type="GO" id="GO:0000027">
    <property type="term" value="P:ribosomal large subunit assembly"/>
    <property type="evidence" value="ECO:0007669"/>
    <property type="project" value="InterPro"/>
</dbReference>
<accession>A0A9P8Q7T5</accession>
<name>A0A9P8Q7T5_WICPI</name>
<evidence type="ECO:0000256" key="6">
    <source>
        <dbReference type="ARBA" id="ARBA00022741"/>
    </source>
</evidence>
<feature type="compositionally biased region" description="Basic and acidic residues" evidence="12">
    <location>
        <begin position="4135"/>
        <end position="4144"/>
    </location>
</feature>
<keyword evidence="9 10" id="KW-0539">Nucleus</keyword>
<dbReference type="OrthoDB" id="5186at2759"/>
<dbReference type="InterPro" id="IPR027417">
    <property type="entry name" value="P-loop_NTPase"/>
</dbReference>
<keyword evidence="5" id="KW-0597">Phosphoprotein</keyword>
<feature type="compositionally biased region" description="Basic and acidic residues" evidence="12">
    <location>
        <begin position="4242"/>
        <end position="4256"/>
    </location>
</feature>
<keyword evidence="8 10" id="KW-0143">Chaperone</keyword>
<dbReference type="Pfam" id="PF07728">
    <property type="entry name" value="AAA_5"/>
    <property type="match status" value="8"/>
</dbReference>
<dbReference type="InterPro" id="IPR041190">
    <property type="entry name" value="Midasin_AAA_lid_5"/>
</dbReference>
<dbReference type="Pfam" id="PF17867">
    <property type="entry name" value="AAA_lid_7"/>
    <property type="match status" value="3"/>
</dbReference>
<dbReference type="Pfam" id="PF21108">
    <property type="entry name" value="MDN1_4th"/>
    <property type="match status" value="1"/>
</dbReference>
<feature type="compositionally biased region" description="Acidic residues" evidence="12">
    <location>
        <begin position="4257"/>
        <end position="4286"/>
    </location>
</feature>
<evidence type="ECO:0000313" key="15">
    <source>
        <dbReference type="Proteomes" id="UP000774326"/>
    </source>
</evidence>
<dbReference type="FunFam" id="3.40.50.300:FF:000142">
    <property type="entry name" value="Midasin"/>
    <property type="match status" value="1"/>
</dbReference>
<dbReference type="FunFam" id="3.40.50.300:FF:000582">
    <property type="entry name" value="Midasin"/>
    <property type="match status" value="1"/>
</dbReference>
<sequence length="5003" mass="561382">MSDQVVLNYTESQSRFADFIAFYERKSIDSAALEFDVSKSITENLNILSVKALKPELSTALLYSLEPIYLDFISRWISNQTIELEYAKSNSIHNNTINDQNDIFAQVEEKLDAIVASQEELQMILVAFFRLLQQDQDRFMKFVSPDTISKILGSSNSAINKYLAVLILAQYLSFSEKAQNDMLNNFLKSEESLVGSLEGDSNIDFRFLGVLEAKRLANYQKLSSQLTNHEAGKTDSMITIENSMLSKYVISVCGVLVPKVHFDQPLTTSTSFIATDRSVSTLRTLATHIQHSSPVMLIGGAGSGKTFLINELSKYLSCDKTLVKIHLGEQTDAKLLLGTYTSGSKPGTFEWRHGVLTTAVMEGRWVLIEDIDKAPTEVLSVLLSLLEKRELTIPSRGEVIKAANGFQLISTIRTSAEKSKKGKKGVVSIPDLIGLRLWRTLHIEDPSKDELTQILSSQYPVLERLIPSFIQLFEAIQQTYTNKSFLVLNKGSHPRVISARDLIKFCQRVNVIFNNSGISSSSQLLESSVLDNIFAEAVDCFASAISEAGALEPLINVIGSTLQIASSRIQLFLKKHVPAYDDLEDKVVIGRAHLNKASSSLYKKKTTGNKTSFARTNHSLRLMEQIGVAIQMTEPVLLVGETGTGKTTVVQQVAKQLNKELTVINVSQQTETGDLLGGYKPVNAKAVAVPLQESFLDLFRLTFSAKKNEKFEKMLIKCFNRSQWKNVVKLWTEAVKLANQVFEKSAAEEEQQTNVGEDGQECAKKKRKLTAHDRQVLKQKWDEMETQIKNFEAQSHALENSFVFNFVEGSLVKAVRNGDWLLLDEINLASPDTLESISDLLAEATQRSILLSEKGEVESIQAHPDFRIFACMNPATDVGKRDLPLSIRSRFTEIYVHSPDGDIADLLQIIDRYVGRYALSDEWVGNDIAQLYLEAKRLAESNQIVDGANQKPHFSIRTLTRTLLYVCDIVSIYGLRRSLYEGFSMAFLTLLDKASEEILQPLIRQHTIGRLKNAKSVISQIPPNPSTNDELYVQFKHYWMRQGPEQVIDQPHYIITPFVEKNMLNLVRATSGKKFPILIQGPTSSGKTSMVKYLADITGNKFVRINNHEHTDLQEYLGTYISDDTGKLTFKEGILVEALRKGHWLVLDELNLAPTDVLEALNRLLDDNRELFIPETQEVVHPHPDFMLFATQNPPGLYGGRKVLSRAFRNRFLELHFDDIPQDELEIILRERCQIAPTYAKKIVEVYRQLTVQRQSSRLFEQKNSFATLRDLFRWALREAVGYEQLAANGYMLLAERVRKPEEKVVVKEVLEKVMKVKLDMDAYYQSLENEDLMKVESSVVWTKAIRRLAVLIQTSLNNNEPILLVGETGCGKTTVCQLLAEFHQKKLITVNAHQNTETGDLLGAQRPVRNKSEVQSKLVEKLHLALTELAVEFDESSELDELIKLYDSSNYGSLSEEVQGSISDLRSNMNVLFEWTDGPLIQALTSGQYFLLDEISLADDSVLERLNSVLEPERSLLLAEKGTSEQDAFITASQGFQFLSTMNPGGDYGKKELSPALRNRFTEIWVPSMEDFNDVQTIVESRLAAELKHLAPIVVKFSESFAARLGGGAANISSGVISLRDILAWVEFINSSYASNGDVNGSLLHGASMVFIDALGTNNTAYLAESEERLNQKKMECVQELSEIAQVDLTCYYSGKVSVSLNEAALTAGLFSIPITSSVDSQESFSFQAPTTAANAMRVIRAMQVHKPILLEGSPGVGKTSLVSALAKATGNPLTRINLSEQTDLVDLFGSDAPVEGGKTGEFTWRDAPFLRAMKQGEWVLLDEMNLASQSVLEGLNACLDHRGEAYIPELDKSFPRHPNFLVFAAQNPQYQGGGRKGLPKSFVNRFSVVYVDMLSAEDLVMIASHLHPNIDSEVCAKMIQVVSQLEDAVTVKKIWGSNGAPWEFNLRDTLRWLDLYDAEYVSQGLTPVDFMNIIITQRFRSVEDRLQARKIIDEVFESTKPLSDSVFNIGENFIQSKKAIVARSQDLELSPNHNLNHLQTNVDVVESCFLALANNWPLILTGPSNSGKTDLVRYLSSVTGSKIVEFSMNSDIDSMDILGGYEQLDLTREITAVLGLLEVQLKLSLVRYFQSHGEVLDANVQCLTLLKYLNGTHITLSNFAEFMVKFEQFFSSIYEDAAVTALSVRLHAVQTKIQETANSVRFEWFDGLLVKAVEEGHWLVLDNANLCSPSVLDRLNSLLEINGSLIMNECSLPDGSPRILKPHPNFRLFMTVDPKFGELSRAMRNRGVEIFMEDLEVRSTQFDRLVLSEGSVSKFISCDDSNGFQLAQILDTASSADSQDITFNQKLTSVLATSVPFIAQPQIGQLAQTIAASAEFSARDHSLFQQLNQSIADLSGFEVSKALLDLYQLPSTRADGLVTAAGGKLNLDVHQSLNPLWNVYIQSTLTGSESVGSSLTHFFDLISTIAKGLTQLSEIETRAIHGKVSDLTYLEQGAALSNGRNIRGAPKLNVFSLLKQTLEYLLSQVKSFSVEEVLQSVGVFESLHSLVNLWTSLFETTKVKDEAKVRVFQKLMNKWVKDTKSTEIDTAALAKILDQFDQDLKLTRGELMTPIWEKFRGSYPDSAEAWNQRDELMKLIKKFDTVSFKQYSNSDDLIAGLSTSILGLYDQVSNSESNSDVYKSAFGALESGIQALESASAKFLIQRSHNFQENFAHLFNFVVSASDAGFNNDILKLAQYAGLGTSALLDFESMVYPRVFETLWSKEKSNGGFSFSSSTASLFSAKFLENVLSNVGNYNNFSGDQLDQTVSDSLVFTKNLIRHSGAVTKDMLAEHKKVIINWYVKVFGLVCPSEDVSFLIEELSEDTLERLAVMEVESEAFNRVNASFFLPALYQLSNLNINEELGQAWILFSLGLIQLYVPDSAYDPAIEDHVLYENYQLKKSLCLALGSAFKQIREVKFGDDEIILEGSVPMLNDVDVPSKPRVFRQAKVSIHNLFEEWQSFMSSTVDLSAVTRFLESSEDAELAELTKHCELFQQNTSSFVERLTRQFSHFSDVNDIFKGYIFGLKLGFDLILQSRREFNAKYPMSPLWFVDLSALSQPQSFDKGFDSLREFTKSVDVDSAISEQIMRFLFNAVVSGGSHSVDSDDKLQQIFQTLYYRWSLRRSRQEAKAAEEGSLYRHTDTTEESDEEFKEMFPDFEDFLDISKEDGVIVKPTSELLKEEYAKFAQRFVSFMLKDEVLSSADLVHEGSEISKVLINHNNSEFIHGVIKPAQLSSIIVELSQSIDSASASIRSTELDFYRGYSPLELKRSVTIVTKLLSTVSELLAQWPEHATLQTLKRISLEYLAYPVKTPLARLIQKVEQIYTFVAEWEKYASSQVTLKSVFDEFTNLIVSWRRLELSTWKTLFDREDATNESSIGEWWFNLFEVIIVPLLTDEDEAEYDIGQIIGSLNLFISNSTYGQFHPRLRLLQSFSVYVNKVHQKAHSEIANTLSNLITFYSQFTPLIDQHINQGKKKLQKDISEVILLASWKDVNIDALKQSSRRSHAALYKIVRKYRTLLSGLIQPLIESGLTSSNKIVSGDVSIVGKKMAYVDIEAALTKVQTSVPEWESRPAHLKNIATINKNMAIYTTRITTASQDYQVLLDLAKDTLSEMDRLRKETPSKYTEENKKQITALKTQKRKLLTDTMKELKRIGLKWNMKQDIHGLQTSTALILSQAPSFQTLDKAGSSIDAHFFRIVELLPRLRAAVSEGNEEIPPRDIERGLAIVEDLMSYLIRGRTPIVKLSDGLDQLESLVEDYSKIVGDSEASSVVEFVPLATVADELVRAKFVLRWLPEILNHSINTVSIANKLGSLNIDPGLFDDIRFRLSAFGSILDKNWDASVLVKTTLNELNQYVSEVVVKDLTNWCVVNPTVKFIGQLVINWIGDLPTDAADMAIDHDAATSEVITVEEKLRKLSNQILITFQKITKLQSSFQTVVDKEADASDAEDDDLWFKTKQKQLSQLASQLRHKTVVATLSDLFSTLRSNKFNSPQSSAIKTLLTLTTPFLANYIQLSRHVLTLLLANHKDVSHSTYILSQSLLTLSKEGFCSPQEEDSEQKQDDNLQDGTGLGDGDGATNNSKDVEQDEELTEDAQEPNKEENKDEDKDEDDNDDAVEMEGDMAGTNENLSDQENSDDEDIDSEEEELDEEIDDLDDSDPNAIDDKMWDEEVSEENSKEKESDNMPDQNQKKDEDVTAMEDDEQQSKDKSKEDSKQDDQQAEDQPEQEDEDGQEEDEEDEDEGAAEQDDQVRNEDEAEQLDPQVQEQEALELPDDINLDGDEEDDDEKEGDEEEEKPDGLDDAMDDKFNEDPEGEEEQDAKMEQDDTAEQEGGEEEEDANAEEEDESMEPQSNETNEVDEDAETNEDEAMEVDEEGDAEDEELKEGDKEAEDDKDEGGDDQADDADENGDQMEGLEGADTGANEDEVDKDTAVEQQSGDQGDGAQADTNEEKEDVGATGSAQQQQQDSKDNEDQSSDPAQEEIKQSLKQLGDSLKQFHRRHQEIQEASSRDETQPQENSANERPDEFEHIDGANSNDRDETQALGAADKDQVSSINEDLAIDDDLEDEDEQAKLPEIKEEEEDGENVDDENLEEQEDSGEKADEFNGKTQGGIIGERKEDEDREDEDEDMIKGEIEEEQEDESDSDVDMDDEDSVAAAALAELNIRDLDDSRALWRESTTSTSDLTSSLCEQLRLILAPTLTTKLKGDYKTGKRLNMKRIIPYIASDFRKDKIWLRRTKPSKRQYQIMIAVDDSKSMNEGDGRCVDLAFQSISLVANALTQLESGELSIVKFGEMMEVVHQFGQQFTAESGAKVFQKFMFDQTRTNIHNLVSKSLELFTQARATSSGSAELWQLQIIISDGLCESHETIQRLVREAREKKIMLVFVIIDGINNANSKSGAPAESILDMSQVSYVPDANGNMALKVDKYLDSFPFEFYVVVKDIVELPKMLALILRQYFQESSSNV</sequence>
<comment type="caution">
    <text evidence="14">The sequence shown here is derived from an EMBL/GenBank/DDBJ whole genome shotgun (WGS) entry which is preliminary data.</text>
</comment>
<evidence type="ECO:0000256" key="10">
    <source>
        <dbReference type="PIRNR" id="PIRNR010340"/>
    </source>
</evidence>
<keyword evidence="11" id="KW-0175">Coiled coil</keyword>
<dbReference type="InterPro" id="IPR003593">
    <property type="entry name" value="AAA+_ATPase"/>
</dbReference>
<dbReference type="GO" id="GO:0005524">
    <property type="term" value="F:ATP binding"/>
    <property type="evidence" value="ECO:0007669"/>
    <property type="project" value="UniProtKB-KW"/>
</dbReference>
<dbReference type="GO" id="GO:0005654">
    <property type="term" value="C:nucleoplasm"/>
    <property type="evidence" value="ECO:0007669"/>
    <property type="project" value="UniProtKB-SubCell"/>
</dbReference>
<comment type="subcellular location">
    <subcellularLocation>
        <location evidence="1">Nucleus</location>
        <location evidence="1">Nucleolus</location>
    </subcellularLocation>
    <subcellularLocation>
        <location evidence="2">Nucleus</location>
        <location evidence="2">Nucleoplasm</location>
    </subcellularLocation>
</comment>
<evidence type="ECO:0000256" key="7">
    <source>
        <dbReference type="ARBA" id="ARBA00022840"/>
    </source>
</evidence>
<dbReference type="SMART" id="SM00382">
    <property type="entry name" value="AAA"/>
    <property type="match status" value="6"/>
</dbReference>
<feature type="compositionally biased region" description="Basic and acidic residues" evidence="12">
    <location>
        <begin position="4540"/>
        <end position="4551"/>
    </location>
</feature>
<comment type="function">
    <text evidence="10">Nuclear chaperone required for maturation and nuclear export of pre-60S ribosome subunits.</text>
</comment>
<dbReference type="Gene3D" id="3.40.50.300">
    <property type="entry name" value="P-loop containing nucleotide triphosphate hydrolases"/>
    <property type="match status" value="7"/>
</dbReference>
<dbReference type="InterPro" id="IPR025662">
    <property type="entry name" value="Sigma_54_int_dom_ATP-bd_1"/>
</dbReference>
<dbReference type="InterPro" id="IPR011704">
    <property type="entry name" value="ATPase_dyneun-rel_AAA"/>
</dbReference>
<reference evidence="14" key="1">
    <citation type="journal article" date="2021" name="Open Biol.">
        <title>Shared evolutionary footprints suggest mitochondrial oxidative damage underlies multiple complex I losses in fungi.</title>
        <authorList>
            <person name="Schikora-Tamarit M.A."/>
            <person name="Marcet-Houben M."/>
            <person name="Nosek J."/>
            <person name="Gabaldon T."/>
        </authorList>
    </citation>
    <scope>NUCLEOTIDE SEQUENCE</scope>
    <source>
        <strain evidence="14">CBS2887</strain>
    </source>
</reference>
<dbReference type="Pfam" id="PF17865">
    <property type="entry name" value="AAA_lid_5"/>
    <property type="match status" value="1"/>
</dbReference>
<dbReference type="SUPFAM" id="SSF53300">
    <property type="entry name" value="vWA-like"/>
    <property type="match status" value="1"/>
</dbReference>
<keyword evidence="15" id="KW-1185">Reference proteome</keyword>
<feature type="coiled-coil region" evidence="11">
    <location>
        <begin position="774"/>
        <end position="801"/>
    </location>
</feature>
<comment type="similarity">
    <text evidence="3 10">Belongs to the midasin family.</text>
</comment>
<dbReference type="FunFam" id="3.40.50.300:FF:001053">
    <property type="entry name" value="Midasin"/>
    <property type="match status" value="1"/>
</dbReference>
<feature type="region of interest" description="Disordered" evidence="12">
    <location>
        <begin position="4088"/>
        <end position="4688"/>
    </location>
</feature>
<dbReference type="PIRSF" id="PIRSF010340">
    <property type="entry name" value="Midasin"/>
    <property type="match status" value="1"/>
</dbReference>
<keyword evidence="7 10" id="KW-0067">ATP-binding</keyword>
<dbReference type="GO" id="GO:0016887">
    <property type="term" value="F:ATP hydrolysis activity"/>
    <property type="evidence" value="ECO:0007669"/>
    <property type="project" value="InterPro"/>
</dbReference>
<feature type="compositionally biased region" description="Basic and acidic residues" evidence="12">
    <location>
        <begin position="4558"/>
        <end position="4589"/>
    </location>
</feature>
<gene>
    <name evidence="14" type="ORF">WICPIJ_003141</name>
</gene>
<evidence type="ECO:0000256" key="5">
    <source>
        <dbReference type="ARBA" id="ARBA00022553"/>
    </source>
</evidence>
<dbReference type="Proteomes" id="UP000774326">
    <property type="component" value="Unassembled WGS sequence"/>
</dbReference>
<dbReference type="PANTHER" id="PTHR48103:SF2">
    <property type="entry name" value="MIDASIN"/>
    <property type="match status" value="1"/>
</dbReference>
<feature type="compositionally biased region" description="Acidic residues" evidence="12">
    <location>
        <begin position="4306"/>
        <end position="4342"/>
    </location>
</feature>
<dbReference type="SUPFAM" id="SSF52540">
    <property type="entry name" value="P-loop containing nucleoside triphosphate hydrolases"/>
    <property type="match status" value="6"/>
</dbReference>
<dbReference type="PANTHER" id="PTHR48103">
    <property type="entry name" value="MIDASIN-RELATED"/>
    <property type="match status" value="1"/>
</dbReference>
<dbReference type="InterPro" id="IPR002035">
    <property type="entry name" value="VWF_A"/>
</dbReference>
<feature type="compositionally biased region" description="Basic and acidic residues" evidence="12">
    <location>
        <begin position="4213"/>
        <end position="4233"/>
    </location>
</feature>
<evidence type="ECO:0000256" key="12">
    <source>
        <dbReference type="SAM" id="MobiDB-lite"/>
    </source>
</evidence>
<dbReference type="FunFam" id="3.40.50.300:FF:001368">
    <property type="entry name" value="Midasin"/>
    <property type="match status" value="1"/>
</dbReference>
<dbReference type="PROSITE" id="PS00675">
    <property type="entry name" value="SIGMA54_INTERACT_1"/>
    <property type="match status" value="1"/>
</dbReference>
<keyword evidence="6 10" id="KW-0547">Nucleotide-binding</keyword>
<feature type="compositionally biased region" description="Acidic residues" evidence="12">
    <location>
        <begin position="4616"/>
        <end position="4635"/>
    </location>
</feature>
<feature type="compositionally biased region" description="Acidic residues" evidence="12">
    <location>
        <begin position="4172"/>
        <end position="4197"/>
    </location>
</feature>
<dbReference type="InterPro" id="IPR048617">
    <property type="entry name" value="MDN1_AAA_lid_4"/>
</dbReference>
<feature type="compositionally biased region" description="Acidic residues" evidence="12">
    <location>
        <begin position="4145"/>
        <end position="4159"/>
    </location>
</feature>
<evidence type="ECO:0000259" key="13">
    <source>
        <dbReference type="PROSITE" id="PS50234"/>
    </source>
</evidence>
<feature type="compositionally biased region" description="Acidic residues" evidence="12">
    <location>
        <begin position="4363"/>
        <end position="4386"/>
    </location>
</feature>
<feature type="domain" description="VWFA" evidence="13">
    <location>
        <begin position="4784"/>
        <end position="4991"/>
    </location>
</feature>
<dbReference type="InterPro" id="IPR036465">
    <property type="entry name" value="vWFA_dom_sf"/>
</dbReference>
<evidence type="ECO:0000256" key="9">
    <source>
        <dbReference type="ARBA" id="ARBA00023242"/>
    </source>
</evidence>
<dbReference type="InterPro" id="IPR040848">
    <property type="entry name" value="AAA_lid_7"/>
</dbReference>
<evidence type="ECO:0000256" key="8">
    <source>
        <dbReference type="ARBA" id="ARBA00023186"/>
    </source>
</evidence>
<evidence type="ECO:0000313" key="14">
    <source>
        <dbReference type="EMBL" id="KAH3685853.1"/>
    </source>
</evidence>
<feature type="compositionally biased region" description="Acidic residues" evidence="12">
    <location>
        <begin position="4124"/>
        <end position="4134"/>
    </location>
</feature>
<evidence type="ECO:0000256" key="11">
    <source>
        <dbReference type="SAM" id="Coils"/>
    </source>
</evidence>
<feature type="compositionally biased region" description="Acidic residues" evidence="12">
    <location>
        <begin position="4394"/>
        <end position="4448"/>
    </location>
</feature>
<evidence type="ECO:0000256" key="1">
    <source>
        <dbReference type="ARBA" id="ARBA00004604"/>
    </source>
</evidence>